<evidence type="ECO:0000313" key="3">
    <source>
        <dbReference type="Proteomes" id="UP001459277"/>
    </source>
</evidence>
<comment type="caution">
    <text evidence="2">The sequence shown here is derived from an EMBL/GenBank/DDBJ whole genome shotgun (WGS) entry which is preliminary data.</text>
</comment>
<evidence type="ECO:0000256" key="1">
    <source>
        <dbReference type="SAM" id="MobiDB-lite"/>
    </source>
</evidence>
<evidence type="ECO:0000313" key="2">
    <source>
        <dbReference type="EMBL" id="KAL0006819.1"/>
    </source>
</evidence>
<feature type="compositionally biased region" description="Polar residues" evidence="1">
    <location>
        <begin position="301"/>
        <end position="326"/>
    </location>
</feature>
<feature type="compositionally biased region" description="Basic and acidic residues" evidence="1">
    <location>
        <begin position="216"/>
        <end position="236"/>
    </location>
</feature>
<reference evidence="2 3" key="1">
    <citation type="submission" date="2024-01" db="EMBL/GenBank/DDBJ databases">
        <title>A telomere-to-telomere, gap-free genome of sweet tea (Lithocarpus litseifolius).</title>
        <authorList>
            <person name="Zhou J."/>
        </authorList>
    </citation>
    <scope>NUCLEOTIDE SEQUENCE [LARGE SCALE GENOMIC DNA]</scope>
    <source>
        <strain evidence="2">Zhou-2022a</strain>
        <tissue evidence="2">Leaf</tissue>
    </source>
</reference>
<dbReference type="Proteomes" id="UP001459277">
    <property type="component" value="Unassembled WGS sequence"/>
</dbReference>
<dbReference type="PANTHER" id="PTHR36373:SF1">
    <property type="entry name" value="EXPRESSED PROTEIN"/>
    <property type="match status" value="1"/>
</dbReference>
<dbReference type="EMBL" id="JAZDWU010000003">
    <property type="protein sequence ID" value="KAL0006819.1"/>
    <property type="molecule type" value="Genomic_DNA"/>
</dbReference>
<feature type="region of interest" description="Disordered" evidence="1">
    <location>
        <begin position="216"/>
        <end position="248"/>
    </location>
</feature>
<name>A0AAW2DB37_9ROSI</name>
<feature type="compositionally biased region" description="Polar residues" evidence="1">
    <location>
        <begin position="60"/>
        <end position="75"/>
    </location>
</feature>
<dbReference type="AlphaFoldDB" id="A0AAW2DB37"/>
<feature type="region of interest" description="Disordered" evidence="1">
    <location>
        <begin position="300"/>
        <end position="337"/>
    </location>
</feature>
<feature type="region of interest" description="Disordered" evidence="1">
    <location>
        <begin position="261"/>
        <end position="283"/>
    </location>
</feature>
<feature type="region of interest" description="Disordered" evidence="1">
    <location>
        <begin position="56"/>
        <end position="143"/>
    </location>
</feature>
<keyword evidence="3" id="KW-1185">Reference proteome</keyword>
<proteinExistence type="predicted"/>
<protein>
    <submittedName>
        <fullName evidence="2">Uncharacterized protein</fullName>
    </submittedName>
</protein>
<sequence>MEPAKIDWKRIESIFVEDELYEHINAPKWVDFLAPHESVDDEAWFCRPNCKHPKTAEDFLNSTPSKLTSSANGSESFPLRDQSKRDAKLKRRGLNNPKFNEDSENQNPNLSTPPVHPAKSTKTAIKSSTEKKEMVNDMPQNNELPRLKSTLSARNLFAGRDILNQITEFCNELKRMATRTRERETVERLIVEKSNVGVEEKAAKEGSCEVLGKVNEKEKEKEKERKPLLEVDKEKSLGLGESSVKERKPLLEVDKEKSLGMGESSFKEKLRRKKRADEAENVPISLDLNNVKHKREESLLQIRTNPPSPQCFSATRGPTKTTPSKASKSRMMATQERRGILQEVEQSKEVMKEESAEKGRPESIVEGREARALDVFWFLKPCTLSN</sequence>
<organism evidence="2 3">
    <name type="scientific">Lithocarpus litseifolius</name>
    <dbReference type="NCBI Taxonomy" id="425828"/>
    <lineage>
        <taxon>Eukaryota</taxon>
        <taxon>Viridiplantae</taxon>
        <taxon>Streptophyta</taxon>
        <taxon>Embryophyta</taxon>
        <taxon>Tracheophyta</taxon>
        <taxon>Spermatophyta</taxon>
        <taxon>Magnoliopsida</taxon>
        <taxon>eudicotyledons</taxon>
        <taxon>Gunneridae</taxon>
        <taxon>Pentapetalae</taxon>
        <taxon>rosids</taxon>
        <taxon>fabids</taxon>
        <taxon>Fagales</taxon>
        <taxon>Fagaceae</taxon>
        <taxon>Lithocarpus</taxon>
    </lineage>
</organism>
<accession>A0AAW2DB37</accession>
<dbReference type="PANTHER" id="PTHR36373">
    <property type="entry name" value="EXPRESSED PROTEIN"/>
    <property type="match status" value="1"/>
</dbReference>
<gene>
    <name evidence="2" type="ORF">SO802_008321</name>
</gene>